<name>A0A2A5C667_9GAMM</name>
<organism evidence="3 4">
    <name type="scientific">SAR86 cluster bacterium</name>
    <dbReference type="NCBI Taxonomy" id="2030880"/>
    <lineage>
        <taxon>Bacteria</taxon>
        <taxon>Pseudomonadati</taxon>
        <taxon>Pseudomonadota</taxon>
        <taxon>Gammaproteobacteria</taxon>
        <taxon>SAR86 cluster</taxon>
    </lineage>
</organism>
<evidence type="ECO:0000313" key="4">
    <source>
        <dbReference type="Proteomes" id="UP000228987"/>
    </source>
</evidence>
<dbReference type="Proteomes" id="UP000228987">
    <property type="component" value="Unassembled WGS sequence"/>
</dbReference>
<sequence length="473" mass="54262">MLTLADLTSHQNKAIDRLYDHDETLLIAPKGFGKCVVGFTAAIELIDAKVLSKVLILSTAQVCTMTWTIEQTKWKHLANSPTFCTVCLTGNSIDKRKKLMLVEPDIVICNFENLAWLMDNYSDYGFDGLLIDEITKLKSVGGVGFKKLRYKIKNFKWRVGMSADPIAQESQDIYGQMLILDCGKRLGRNKENFLRKYFMQMDYMGFKWEPQPGGIERLTKDLSDVIYRADDTDYNASLPLLIDQEIRVELPRMVHAGYLSLIKQGVLNIQEYEIEAPNEAALQGKLLQICCGAIYHDKNNELGPDKTFDKKEALKNKEKICISLHDEKMKALDKLLKNMHTPVLIAYLFNFQKDALIKRYNAPVFSAKNNKQLLQEWEAGKLPMMLIHPKSAGHGLNLQYGSCSTLICMSYFWSADEWEQLIGRILRQGQEAPIVNRYTIICENTLEDIVMKDRLINRNTLSKQFHEYLKQFS</sequence>
<dbReference type="Pfam" id="PF00176">
    <property type="entry name" value="SNF2-rel_dom"/>
    <property type="match status" value="1"/>
</dbReference>
<dbReference type="Gene3D" id="3.40.50.300">
    <property type="entry name" value="P-loop containing nucleotide triphosphate hydrolases"/>
    <property type="match status" value="2"/>
</dbReference>
<dbReference type="GO" id="GO:0005524">
    <property type="term" value="F:ATP binding"/>
    <property type="evidence" value="ECO:0007669"/>
    <property type="project" value="InterPro"/>
</dbReference>
<accession>A0A2A5C667</accession>
<dbReference type="InterPro" id="IPR027417">
    <property type="entry name" value="P-loop_NTPase"/>
</dbReference>
<dbReference type="InterPro" id="IPR000330">
    <property type="entry name" value="SNF2_N"/>
</dbReference>
<comment type="caution">
    <text evidence="3">The sequence shown here is derived from an EMBL/GenBank/DDBJ whole genome shotgun (WGS) entry which is preliminary data.</text>
</comment>
<evidence type="ECO:0000313" key="3">
    <source>
        <dbReference type="EMBL" id="PCJ38960.1"/>
    </source>
</evidence>
<protein>
    <recommendedName>
        <fullName evidence="2">SNF2 N-terminal domain-containing protein</fullName>
    </recommendedName>
</protein>
<dbReference type="AlphaFoldDB" id="A0A2A5C667"/>
<keyword evidence="1" id="KW-0067">ATP-binding</keyword>
<keyword evidence="1" id="KW-0378">Hydrolase</keyword>
<keyword evidence="1" id="KW-0347">Helicase</keyword>
<keyword evidence="1" id="KW-0547">Nucleotide-binding</keyword>
<dbReference type="SUPFAM" id="SSF52540">
    <property type="entry name" value="P-loop containing nucleoside triphosphate hydrolases"/>
    <property type="match status" value="2"/>
</dbReference>
<proteinExistence type="predicted"/>
<dbReference type="EMBL" id="NVWI01000022">
    <property type="protein sequence ID" value="PCJ38960.1"/>
    <property type="molecule type" value="Genomic_DNA"/>
</dbReference>
<reference evidence="4" key="1">
    <citation type="submission" date="2017-08" db="EMBL/GenBank/DDBJ databases">
        <title>A dynamic microbial community with high functional redundancy inhabits the cold, oxic subseafloor aquifer.</title>
        <authorList>
            <person name="Tully B.J."/>
            <person name="Wheat C.G."/>
            <person name="Glazer B.T."/>
            <person name="Huber J.A."/>
        </authorList>
    </citation>
    <scope>NUCLEOTIDE SEQUENCE [LARGE SCALE GENOMIC DNA]</scope>
</reference>
<evidence type="ECO:0000256" key="1">
    <source>
        <dbReference type="ARBA" id="ARBA00022806"/>
    </source>
</evidence>
<gene>
    <name evidence="3" type="ORF">COA71_14765</name>
</gene>
<evidence type="ECO:0000259" key="2">
    <source>
        <dbReference type="Pfam" id="PF00176"/>
    </source>
</evidence>
<feature type="domain" description="SNF2 N-terminal" evidence="2">
    <location>
        <begin position="31"/>
        <end position="276"/>
    </location>
</feature>